<feature type="compositionally biased region" description="Basic and acidic residues" evidence="8">
    <location>
        <begin position="591"/>
        <end position="631"/>
    </location>
</feature>
<evidence type="ECO:0000256" key="1">
    <source>
        <dbReference type="ARBA" id="ARBA00022679"/>
    </source>
</evidence>
<dbReference type="GO" id="GO:1990450">
    <property type="term" value="F:linear polyubiquitin binding"/>
    <property type="evidence" value="ECO:0007669"/>
    <property type="project" value="TreeGrafter"/>
</dbReference>
<proteinExistence type="predicted"/>
<reference evidence="11" key="1">
    <citation type="submission" date="2020-11" db="EMBL/GenBank/DDBJ databases">
        <authorList>
            <person name="Whiteford S."/>
        </authorList>
    </citation>
    <scope>NUCLEOTIDE SEQUENCE</scope>
</reference>
<feature type="compositionally biased region" description="Basic and acidic residues" evidence="8">
    <location>
        <begin position="1127"/>
        <end position="1136"/>
    </location>
</feature>
<feature type="compositionally biased region" description="Polar residues" evidence="8">
    <location>
        <begin position="979"/>
        <end position="1003"/>
    </location>
</feature>
<protein>
    <submittedName>
        <fullName evidence="11">(diamondback moth) hypothetical protein</fullName>
    </submittedName>
</protein>
<feature type="region of interest" description="Disordered" evidence="8">
    <location>
        <begin position="583"/>
        <end position="667"/>
    </location>
</feature>
<dbReference type="InterPro" id="IPR047542">
    <property type="entry name" value="Rcat_RBR_RNF31-like"/>
</dbReference>
<dbReference type="GO" id="GO:0008270">
    <property type="term" value="F:zinc ion binding"/>
    <property type="evidence" value="ECO:0007669"/>
    <property type="project" value="UniProtKB-KW"/>
</dbReference>
<evidence type="ECO:0000313" key="11">
    <source>
        <dbReference type="EMBL" id="CAG9098500.1"/>
    </source>
</evidence>
<dbReference type="Gene3D" id="1.20.120.1750">
    <property type="match status" value="1"/>
</dbReference>
<dbReference type="InterPro" id="IPR047540">
    <property type="entry name" value="BRcat_RBR_RNF31-like"/>
</dbReference>
<evidence type="ECO:0000256" key="3">
    <source>
        <dbReference type="ARBA" id="ARBA00022737"/>
    </source>
</evidence>
<feature type="compositionally biased region" description="Low complexity" evidence="8">
    <location>
        <begin position="127"/>
        <end position="138"/>
    </location>
</feature>
<feature type="region of interest" description="Disordered" evidence="8">
    <location>
        <begin position="886"/>
        <end position="1054"/>
    </location>
</feature>
<evidence type="ECO:0000259" key="10">
    <source>
        <dbReference type="PROSITE" id="PS51873"/>
    </source>
</evidence>
<evidence type="ECO:0000313" key="12">
    <source>
        <dbReference type="Proteomes" id="UP000653454"/>
    </source>
</evidence>
<evidence type="ECO:0000256" key="8">
    <source>
        <dbReference type="SAM" id="MobiDB-lite"/>
    </source>
</evidence>
<dbReference type="SMART" id="SM00647">
    <property type="entry name" value="IBR"/>
    <property type="match status" value="2"/>
</dbReference>
<dbReference type="InterPro" id="IPR001841">
    <property type="entry name" value="Znf_RING"/>
</dbReference>
<dbReference type="GO" id="GO:0036435">
    <property type="term" value="F:K48-linked polyubiquitin modification-dependent protein binding"/>
    <property type="evidence" value="ECO:0007669"/>
    <property type="project" value="TreeGrafter"/>
</dbReference>
<feature type="domain" description="RING-type" evidence="9">
    <location>
        <begin position="1247"/>
        <end position="1296"/>
    </location>
</feature>
<dbReference type="SUPFAM" id="SSF57850">
    <property type="entry name" value="RING/U-box"/>
    <property type="match status" value="3"/>
</dbReference>
<feature type="domain" description="RING-type" evidence="10">
    <location>
        <begin position="1243"/>
        <end position="1479"/>
    </location>
</feature>
<dbReference type="CDD" id="cd16631">
    <property type="entry name" value="mRING-HC-C4C4_RBR_HOIP"/>
    <property type="match status" value="1"/>
</dbReference>
<feature type="compositionally biased region" description="Low complexity" evidence="8">
    <location>
        <begin position="1150"/>
        <end position="1160"/>
    </location>
</feature>
<sequence length="1608" mass="179294">MTYEVPAAYSRSPSMARSRRRLRDDARRERSHSRHSLSSDTRVGDSYRYEASSVARSRRLRDDARRERSHSRHSLSSDTRESDRSVATPGGRWEWREEPARSRRGSPRRGSSRHGTPPRGSSRHGTPPRGSSRHGSPPQWGGERLTRRASHLDLRRKQTRRPYYRSEAASPEPFSSSRAISLEALACSSSRRDAERGLELARLMAEAERAGFSASEVSAALAQSPGAPLAWLRTRWPSLVAGVRAAAARLAGAAVSPAEARAALARSRGAMWPAVTDCVDRLRKQVDVLSGSEGRQVGRVWGSPAGADDDAAPPRAEDSSDEFDGPRKFEDDWIFMPLESPTYPDMVDRTPESSVKSETNIEDIAYKLKMLLNQAGIPDIDENLLLKGLTSKENRRQADARRPVAKNISVEDNPHSTLDLGQSENDFIDAYNALTRLSPLPLASNSKAVEKKQNVINTVTTSQIDNMDNQASNVVIDNVKSKDLNNTPKTDLVSSEAHNPSNNTTSKHKRQEDKKSLQKSSTKPTNNKPISQAKNIPLSLKNASNVMVEPKSTRNTDEVEEKSNNLSDIVDNTQKLIQQMKDEINSDINSTEDRNTSESRSDESSNEDFSEHESSYTDTERSEEVTSDEQHSSSVEEEEEEEEEELVEESNAVKTQVNRTSSEENDQFEEALDHIEEQMEDFKKSNFEVLDSIARSLQEEQTITVETNVSIPTKPQSKKIQDFNNNFRAVNSFDEIYEELSMPENDKKSESLQIKVNEQPDNIISGQIISHKTPERIISPPPVPMQRTEVDQPAVQVTERIIIVTEHEMSLQVFTPSPPTRLHISQNDAPVLNATIDVIEDDETEDASGTDSDDSMSINESNNEIISQIEAVNRIINNLDIGERSQDQTITNSRPASPEIPELISIDSSQQVETPNVETENTVNNERDTQMNEPEENTDNDQSDSNNNINNAHKTETNEVVDLADSTTQDLPTAEKENSNVQTNTNKTGNEPSTKCNAQNKSSIPKPINKNTNNKNKNEKGIPKVIASKVPVRRNSTKQYPAPAPPKATFGGIQNGTVKQLQTRLFSKPKPSVPTNETETTVDVKASTSTMSKKKPAPAPPVQPTDAKRDSPSTSSPKDDKKKKKQYFRESCRTEDEWTDSDSEGSQERPAAVEAAEETPAPAPPPPPVTMRRVSGVVVDLAAIRLPEGSPERQARMLLASGATETWQQAQLAVELVGRGAAPPAALLAALECVDLAAATAYLNQDCELCASKLPEHEMVSMLRCTHRCCRECARHYYTVQITERSIADCVCPYCKEPELENLPEDEWLQYFSHLDIQLKTLVDNDVHELFQRKLRDRTLAMDPNFRWCVECSSGFFVHPKHKKLRCPECRSVSCAKCRKPWTSNHEGLSCEQYATWLEDNDPERSVAAVQQHLRENGLDCPRCHFKYSLSRGGCMHFTCTQCKYEFCYGCGKPFTMGARCGLSEYCARLGLHAHHPRNCLFYLRDKEPHELQTLLQMNNIEFSTEAAEGGGSRCPVQLQRETPAGLVDTTCGADVPPKHAGLCKAHYVEYLAARARGVDPIPIMAVSELVAELRRRALPLPERGPWDTDPIYAGMCAEIVREKIPLD</sequence>
<feature type="region of interest" description="Disordered" evidence="8">
    <location>
        <begin position="1066"/>
        <end position="1171"/>
    </location>
</feature>
<dbReference type="Pfam" id="PF01485">
    <property type="entry name" value="IBR"/>
    <property type="match status" value="1"/>
</dbReference>
<dbReference type="GO" id="GO:0061630">
    <property type="term" value="F:ubiquitin protein ligase activity"/>
    <property type="evidence" value="ECO:0007669"/>
    <property type="project" value="TreeGrafter"/>
</dbReference>
<evidence type="ECO:0000256" key="7">
    <source>
        <dbReference type="PROSITE-ProRule" id="PRU00175"/>
    </source>
</evidence>
<evidence type="ECO:0000256" key="4">
    <source>
        <dbReference type="ARBA" id="ARBA00022771"/>
    </source>
</evidence>
<dbReference type="PANTHER" id="PTHR16004:SF2">
    <property type="entry name" value="E3 UBIQUITIN-PROTEIN LIGASE LUBEL"/>
    <property type="match status" value="1"/>
</dbReference>
<comment type="caution">
    <text evidence="11">The sequence shown here is derived from an EMBL/GenBank/DDBJ whole genome shotgun (WGS) entry which is preliminary data.</text>
</comment>
<organism evidence="11 12">
    <name type="scientific">Plutella xylostella</name>
    <name type="common">Diamondback moth</name>
    <name type="synonym">Plutella maculipennis</name>
    <dbReference type="NCBI Taxonomy" id="51655"/>
    <lineage>
        <taxon>Eukaryota</taxon>
        <taxon>Metazoa</taxon>
        <taxon>Ecdysozoa</taxon>
        <taxon>Arthropoda</taxon>
        <taxon>Hexapoda</taxon>
        <taxon>Insecta</taxon>
        <taxon>Pterygota</taxon>
        <taxon>Neoptera</taxon>
        <taxon>Endopterygota</taxon>
        <taxon>Lepidoptera</taxon>
        <taxon>Glossata</taxon>
        <taxon>Ditrysia</taxon>
        <taxon>Yponomeutoidea</taxon>
        <taxon>Plutellidae</taxon>
        <taxon>Plutella</taxon>
    </lineage>
</organism>
<dbReference type="EMBL" id="CAJHNJ030000005">
    <property type="protein sequence ID" value="CAG9098500.1"/>
    <property type="molecule type" value="Genomic_DNA"/>
</dbReference>
<dbReference type="CDD" id="cd20337">
    <property type="entry name" value="BRcat_RBR_HOIP"/>
    <property type="match status" value="1"/>
</dbReference>
<dbReference type="PANTHER" id="PTHR16004">
    <property type="entry name" value="RING FINGER PROTEIN 31-RELATED"/>
    <property type="match status" value="1"/>
</dbReference>
<dbReference type="Gene3D" id="1.10.8.10">
    <property type="entry name" value="DNA helicase RuvA subunit, C-terminal domain"/>
    <property type="match status" value="1"/>
</dbReference>
<feature type="compositionally biased region" description="Polar residues" evidence="8">
    <location>
        <begin position="1073"/>
        <end position="1091"/>
    </location>
</feature>
<feature type="compositionally biased region" description="Polar residues" evidence="8">
    <location>
        <begin position="518"/>
        <end position="534"/>
    </location>
</feature>
<accession>A0A8S4DJH6</accession>
<keyword evidence="3" id="KW-0677">Repeat</keyword>
<dbReference type="GO" id="GO:0071797">
    <property type="term" value="C:LUBAC complex"/>
    <property type="evidence" value="ECO:0007669"/>
    <property type="project" value="InterPro"/>
</dbReference>
<evidence type="ECO:0000256" key="2">
    <source>
        <dbReference type="ARBA" id="ARBA00022723"/>
    </source>
</evidence>
<dbReference type="InterPro" id="IPR002867">
    <property type="entry name" value="IBR_dom"/>
</dbReference>
<feature type="region of interest" description="Disordered" evidence="8">
    <location>
        <begin position="297"/>
        <end position="328"/>
    </location>
</feature>
<dbReference type="CDD" id="cd20351">
    <property type="entry name" value="Rcat_RBR_HOIP"/>
    <property type="match status" value="1"/>
</dbReference>
<feature type="compositionally biased region" description="Acidic residues" evidence="8">
    <location>
        <begin position="933"/>
        <end position="942"/>
    </location>
</feature>
<dbReference type="InterPro" id="IPR047541">
    <property type="entry name" value="RNF31_RBR_mRING-HC-like"/>
</dbReference>
<dbReference type="Gene3D" id="6.10.140.1100">
    <property type="match status" value="1"/>
</dbReference>
<feature type="compositionally biased region" description="Basic and acidic residues" evidence="8">
    <location>
        <begin position="144"/>
        <end position="156"/>
    </location>
</feature>
<dbReference type="InterPro" id="IPR032065">
    <property type="entry name" value="RNF31-UBA"/>
</dbReference>
<dbReference type="PROSITE" id="PS51873">
    <property type="entry name" value="TRIAD"/>
    <property type="match status" value="1"/>
</dbReference>
<feature type="compositionally biased region" description="Basic residues" evidence="8">
    <location>
        <begin position="102"/>
        <end position="112"/>
    </location>
</feature>
<feature type="region of interest" description="Disordered" evidence="8">
    <location>
        <begin position="477"/>
        <end position="571"/>
    </location>
</feature>
<feature type="compositionally biased region" description="Polar residues" evidence="8">
    <location>
        <begin position="484"/>
        <end position="505"/>
    </location>
</feature>
<dbReference type="Gene3D" id="3.30.40.10">
    <property type="entry name" value="Zinc/RING finger domain, C3HC4 (zinc finger)"/>
    <property type="match status" value="1"/>
</dbReference>
<feature type="region of interest" description="Disordered" evidence="8">
    <location>
        <begin position="1"/>
        <end position="172"/>
    </location>
</feature>
<keyword evidence="2" id="KW-0479">Metal-binding</keyword>
<feature type="compositionally biased region" description="Low complexity" evidence="8">
    <location>
        <begin position="7"/>
        <end position="16"/>
    </location>
</feature>
<keyword evidence="5" id="KW-0833">Ubl conjugation pathway</keyword>
<keyword evidence="1" id="KW-0808">Transferase</keyword>
<dbReference type="PROSITE" id="PS50089">
    <property type="entry name" value="ZF_RING_2"/>
    <property type="match status" value="1"/>
</dbReference>
<dbReference type="Pfam" id="PF22191">
    <property type="entry name" value="IBR_1"/>
    <property type="match status" value="1"/>
</dbReference>
<dbReference type="Pfam" id="PF18091">
    <property type="entry name" value="E3_UbLigase_RBR"/>
    <property type="match status" value="1"/>
</dbReference>
<gene>
    <name evidence="11" type="ORF">PLXY2_LOCUS1952</name>
</gene>
<dbReference type="GO" id="GO:0097039">
    <property type="term" value="P:protein linear polyubiquitination"/>
    <property type="evidence" value="ECO:0007669"/>
    <property type="project" value="TreeGrafter"/>
</dbReference>
<name>A0A8S4DJH6_PLUXY</name>
<keyword evidence="6" id="KW-0862">Zinc</keyword>
<evidence type="ECO:0000256" key="5">
    <source>
        <dbReference type="ARBA" id="ARBA00022786"/>
    </source>
</evidence>
<dbReference type="InterPro" id="IPR026254">
    <property type="entry name" value="RNF31-like"/>
</dbReference>
<dbReference type="Pfam" id="PF16678">
    <property type="entry name" value="UBA_HOIP"/>
    <property type="match status" value="1"/>
</dbReference>
<evidence type="ECO:0000256" key="6">
    <source>
        <dbReference type="ARBA" id="ARBA00022833"/>
    </source>
</evidence>
<dbReference type="GO" id="GO:0070530">
    <property type="term" value="F:K63-linked polyubiquitin modification-dependent protein binding"/>
    <property type="evidence" value="ECO:0007669"/>
    <property type="project" value="TreeGrafter"/>
</dbReference>
<evidence type="ECO:0000259" key="9">
    <source>
        <dbReference type="PROSITE" id="PS50089"/>
    </source>
</evidence>
<feature type="compositionally biased region" description="Low complexity" evidence="8">
    <location>
        <begin position="912"/>
        <end position="924"/>
    </location>
</feature>
<dbReference type="InterPro" id="IPR013083">
    <property type="entry name" value="Znf_RING/FYVE/PHD"/>
</dbReference>
<dbReference type="InterPro" id="IPR044066">
    <property type="entry name" value="TRIAD_supradom"/>
</dbReference>
<feature type="compositionally biased region" description="Basic and acidic residues" evidence="8">
    <location>
        <begin position="551"/>
        <end position="563"/>
    </location>
</feature>
<keyword evidence="12" id="KW-1185">Reference proteome</keyword>
<dbReference type="Proteomes" id="UP000653454">
    <property type="component" value="Unassembled WGS sequence"/>
</dbReference>
<dbReference type="InterPro" id="IPR041031">
    <property type="entry name" value="RNF31_C"/>
</dbReference>
<feature type="compositionally biased region" description="Acidic residues" evidence="8">
    <location>
        <begin position="635"/>
        <end position="648"/>
    </location>
</feature>
<keyword evidence="4 7" id="KW-0863">Zinc-finger</keyword>